<dbReference type="Pfam" id="PF16487">
    <property type="entry name" value="ArgoMid"/>
    <property type="match status" value="1"/>
</dbReference>
<dbReference type="InterPro" id="IPR032472">
    <property type="entry name" value="ArgoL2"/>
</dbReference>
<dbReference type="InterPro" id="IPR036085">
    <property type="entry name" value="PAZ_dom_sf"/>
</dbReference>
<keyword evidence="4" id="KW-1185">Reference proteome</keyword>
<dbReference type="PROSITE" id="PS50822">
    <property type="entry name" value="PIWI"/>
    <property type="match status" value="1"/>
</dbReference>
<dbReference type="InterPro" id="IPR036397">
    <property type="entry name" value="RNaseH_sf"/>
</dbReference>
<feature type="region of interest" description="Disordered" evidence="1">
    <location>
        <begin position="350"/>
        <end position="391"/>
    </location>
</feature>
<dbReference type="Pfam" id="PF08699">
    <property type="entry name" value="ArgoL1"/>
    <property type="match status" value="1"/>
</dbReference>
<dbReference type="SMART" id="SM01163">
    <property type="entry name" value="DUF1785"/>
    <property type="match status" value="1"/>
</dbReference>
<dbReference type="Pfam" id="PF16486">
    <property type="entry name" value="ArgoN"/>
    <property type="match status" value="1"/>
</dbReference>
<dbReference type="CDD" id="cd04657">
    <property type="entry name" value="Piwi_ago-like"/>
    <property type="match status" value="1"/>
</dbReference>
<dbReference type="PANTHER" id="PTHR22891">
    <property type="entry name" value="EUKARYOTIC TRANSLATION INITIATION FACTOR 2C"/>
    <property type="match status" value="1"/>
</dbReference>
<name>A0AAV5GNN9_9BASI</name>
<dbReference type="Gene3D" id="3.40.50.2300">
    <property type="match status" value="1"/>
</dbReference>
<dbReference type="EMBL" id="BQKY01000008">
    <property type="protein sequence ID" value="GJN91166.1"/>
    <property type="molecule type" value="Genomic_DNA"/>
</dbReference>
<dbReference type="Pfam" id="PF02171">
    <property type="entry name" value="Piwi"/>
    <property type="match status" value="1"/>
</dbReference>
<accession>A0AAV5GNN9</accession>
<dbReference type="InterPro" id="IPR032473">
    <property type="entry name" value="Argonaute_Mid_dom"/>
</dbReference>
<dbReference type="SMART" id="SM00950">
    <property type="entry name" value="Piwi"/>
    <property type="match status" value="1"/>
</dbReference>
<evidence type="ECO:0000256" key="1">
    <source>
        <dbReference type="SAM" id="MobiDB-lite"/>
    </source>
</evidence>
<protein>
    <recommendedName>
        <fullName evidence="2">Piwi domain-containing protein</fullName>
    </recommendedName>
</protein>
<dbReference type="Proteomes" id="UP001342314">
    <property type="component" value="Unassembled WGS sequence"/>
</dbReference>
<dbReference type="InterPro" id="IPR032474">
    <property type="entry name" value="Argonaute_N"/>
</dbReference>
<dbReference type="GO" id="GO:0003676">
    <property type="term" value="F:nucleic acid binding"/>
    <property type="evidence" value="ECO:0007669"/>
    <property type="project" value="InterPro"/>
</dbReference>
<organism evidence="3 4">
    <name type="scientific">Rhodotorula paludigena</name>
    <dbReference type="NCBI Taxonomy" id="86838"/>
    <lineage>
        <taxon>Eukaryota</taxon>
        <taxon>Fungi</taxon>
        <taxon>Dikarya</taxon>
        <taxon>Basidiomycota</taxon>
        <taxon>Pucciniomycotina</taxon>
        <taxon>Microbotryomycetes</taxon>
        <taxon>Sporidiobolales</taxon>
        <taxon>Sporidiobolaceae</taxon>
        <taxon>Rhodotorula</taxon>
    </lineage>
</organism>
<dbReference type="CDD" id="cd02846">
    <property type="entry name" value="PAZ_argonaute_like"/>
    <property type="match status" value="1"/>
</dbReference>
<dbReference type="InterPro" id="IPR045246">
    <property type="entry name" value="Piwi_ago-like"/>
</dbReference>
<sequence length="970" mass="105638">MDALMSEFKAMAITSFGDTGDGAIQLAKRPDQGGTAGRKIPLSVNLYRLKFRSSASIAHYDVNIVPIRAKEDPSKPAPAVNREISIAVWDALVAAEPELRTAAFDSRKNAFTLGRVSSIPNGSKVYRVELDPETPARPARLFDVKLQLAQVIDLSILDKYCRHEKAANMSDLAATAIMALDVLLRHSMYRRNEFVVGAAGRKFLNTKASTPLGEGGQVLAGLFQSVRPTVSGIVLNADTAFSPYIITGKLLDVCNAIVGRAQTGAAQGGGGRGGRGGFRGGRGGGRGGFGGSAPLPSPVAPFRDLELHHLKRKLKNAKVRVTHREDKRAFGIIGFGQPAGRQLVHIADKSKKAGGAGGKTGKKGAAAKPTPKEAAEAAARGEQLSFERQKTPQKTMTVVEYFQQTYNRKVNPDLQCVELRGGQFVPIECLELLQGAAIPPTQLSATQAAAMINVSAKPPAERRIAIDAIRKDADVGPGSRAAAWGIEVEPQMMKIQGRLLQPPRVQYHQQSRVQNPNVANGAWNLKDSRFLLPGASLKHWAVVVFADQRFAPQQAVEAFFSRLIFQLKQRGMLVGFEKPRVYWWDGREDKLNALKRGAGLVMQDKANNPSGAPPQMLFCILQDPKTYDDIKRKAAFDLPVAMPTQMMLLKKVMDQRGVDQYAGNVAMKINAKLNGINSSLSAADSVPPKTLLLGADVTHPTGLGSPRAGSTEGLMPSIAALVGAMDGTNMRYSAQVREQEPRKEFITDLENMAVVLVEKYIASCNKVKPERVIMFRDGVSEGQLAPIVHAEVTALKAAFRRVDPKWNPKLTYVVCAKRHHVRLFSANNDQNDVDRTGNLKPGVVVDTAITHPYAFDFYLQSQAGLKGTAKPTRYIVLLDENKFGSDQLQKMINSLCYSFARATRSVSLVPVAYYADIVCTKARSFMTDDDASTTTSAVARANNRPRDYIQQKLDRGKVLKDAMGQGMWFI</sequence>
<dbReference type="Pfam" id="PF16488">
    <property type="entry name" value="ArgoL2"/>
    <property type="match status" value="1"/>
</dbReference>
<dbReference type="InterPro" id="IPR014811">
    <property type="entry name" value="ArgoL1"/>
</dbReference>
<proteinExistence type="predicted"/>
<evidence type="ECO:0000313" key="4">
    <source>
        <dbReference type="Proteomes" id="UP001342314"/>
    </source>
</evidence>
<reference evidence="3 4" key="1">
    <citation type="submission" date="2021-12" db="EMBL/GenBank/DDBJ databases">
        <title>High titer production of polyol ester of fatty acids by Rhodotorula paludigena BS15 towards product separation-free biomass refinery.</title>
        <authorList>
            <person name="Mano J."/>
            <person name="Ono H."/>
            <person name="Tanaka T."/>
            <person name="Naito K."/>
            <person name="Sushida H."/>
            <person name="Ike M."/>
            <person name="Tokuyasu K."/>
            <person name="Kitaoka M."/>
        </authorList>
    </citation>
    <scope>NUCLEOTIDE SEQUENCE [LARGE SCALE GENOMIC DNA]</scope>
    <source>
        <strain evidence="3 4">BS15</strain>
    </source>
</reference>
<evidence type="ECO:0000259" key="2">
    <source>
        <dbReference type="PROSITE" id="PS50822"/>
    </source>
</evidence>
<dbReference type="AlphaFoldDB" id="A0AAV5GNN9"/>
<dbReference type="SUPFAM" id="SSF53098">
    <property type="entry name" value="Ribonuclease H-like"/>
    <property type="match status" value="1"/>
</dbReference>
<dbReference type="InterPro" id="IPR003165">
    <property type="entry name" value="Piwi"/>
</dbReference>
<dbReference type="InterPro" id="IPR012337">
    <property type="entry name" value="RNaseH-like_sf"/>
</dbReference>
<evidence type="ECO:0000313" key="3">
    <source>
        <dbReference type="EMBL" id="GJN91166.1"/>
    </source>
</evidence>
<dbReference type="Gene3D" id="2.170.260.10">
    <property type="entry name" value="paz domain"/>
    <property type="match status" value="1"/>
</dbReference>
<feature type="domain" description="Piwi" evidence="2">
    <location>
        <begin position="616"/>
        <end position="927"/>
    </location>
</feature>
<comment type="caution">
    <text evidence="3">The sequence shown here is derived from an EMBL/GenBank/DDBJ whole genome shotgun (WGS) entry which is preliminary data.</text>
</comment>
<dbReference type="Gene3D" id="3.30.420.10">
    <property type="entry name" value="Ribonuclease H-like superfamily/Ribonuclease H"/>
    <property type="match status" value="1"/>
</dbReference>
<gene>
    <name evidence="3" type="ORF">Rhopal_004184-T1</name>
</gene>
<feature type="region of interest" description="Disordered" evidence="1">
    <location>
        <begin position="264"/>
        <end position="294"/>
    </location>
</feature>
<dbReference type="SUPFAM" id="SSF101690">
    <property type="entry name" value="PAZ domain"/>
    <property type="match status" value="2"/>
</dbReference>
<feature type="compositionally biased region" description="Gly residues" evidence="1">
    <location>
        <begin position="266"/>
        <end position="291"/>
    </location>
</feature>